<organism evidence="1 2">
    <name type="scientific">Methylobacterium tardum</name>
    <dbReference type="NCBI Taxonomy" id="374432"/>
    <lineage>
        <taxon>Bacteria</taxon>
        <taxon>Pseudomonadati</taxon>
        <taxon>Pseudomonadota</taxon>
        <taxon>Alphaproteobacteria</taxon>
        <taxon>Hyphomicrobiales</taxon>
        <taxon>Methylobacteriaceae</taxon>
        <taxon>Methylobacterium</taxon>
    </lineage>
</organism>
<gene>
    <name evidence="1" type="ORF">GCM10007890_00010</name>
</gene>
<sequence>MSYLSERRALVLGSLNPAQCRGIEFGPLDNPLVRKQEGDISYVDYASTEVVRRQHASGSSIRPENILDIDYTWGDTPISQIIPNFKPFDYAVAAHVIEHVPDVVGWLLEIHSLLVRSGLVGLIIPDRRHTFDFARAESTVGEMMEAHFQRYRRPSMRQVFDHCWSAVDLDKSVSWNCDPSRIELRSFMGDIGLQLAHDQAASLRTEARYFDSHCWVFTPDSFLRCCEALAKLGYFPFIVEHIQATVVDEFEFIVRLRTHDPTDRVSTLRSLQLARERVADDPNEHEYARRMQAFRARDKS</sequence>
<protein>
    <recommendedName>
        <fullName evidence="3">Methyltransferase domain-containing protein</fullName>
    </recommendedName>
</protein>
<accession>A0AA37WNP0</accession>
<keyword evidence="2" id="KW-1185">Reference proteome</keyword>
<dbReference type="AlphaFoldDB" id="A0AA37WNP0"/>
<dbReference type="EMBL" id="BSPL01000001">
    <property type="protein sequence ID" value="GLS67990.1"/>
    <property type="molecule type" value="Genomic_DNA"/>
</dbReference>
<reference evidence="2" key="1">
    <citation type="journal article" date="2019" name="Int. J. Syst. Evol. Microbiol.">
        <title>The Global Catalogue of Microorganisms (GCM) 10K type strain sequencing project: providing services to taxonomists for standard genome sequencing and annotation.</title>
        <authorList>
            <consortium name="The Broad Institute Genomics Platform"/>
            <consortium name="The Broad Institute Genome Sequencing Center for Infectious Disease"/>
            <person name="Wu L."/>
            <person name="Ma J."/>
        </authorList>
    </citation>
    <scope>NUCLEOTIDE SEQUENCE [LARGE SCALE GENOMIC DNA]</scope>
    <source>
        <strain evidence="2">NBRC 103632</strain>
    </source>
</reference>
<dbReference type="RefSeq" id="WP_238200034.1">
    <property type="nucleotide sequence ID" value="NZ_BPQZ01000056.1"/>
</dbReference>
<dbReference type="Proteomes" id="UP001157440">
    <property type="component" value="Unassembled WGS sequence"/>
</dbReference>
<evidence type="ECO:0000313" key="1">
    <source>
        <dbReference type="EMBL" id="GLS67990.1"/>
    </source>
</evidence>
<name>A0AA37WNP0_9HYPH</name>
<dbReference type="Gene3D" id="3.40.50.150">
    <property type="entry name" value="Vaccinia Virus protein VP39"/>
    <property type="match status" value="1"/>
</dbReference>
<proteinExistence type="predicted"/>
<dbReference type="SUPFAM" id="SSF53335">
    <property type="entry name" value="S-adenosyl-L-methionine-dependent methyltransferases"/>
    <property type="match status" value="1"/>
</dbReference>
<comment type="caution">
    <text evidence="1">The sequence shown here is derived from an EMBL/GenBank/DDBJ whole genome shotgun (WGS) entry which is preliminary data.</text>
</comment>
<evidence type="ECO:0008006" key="3">
    <source>
        <dbReference type="Google" id="ProtNLM"/>
    </source>
</evidence>
<dbReference type="InterPro" id="IPR029063">
    <property type="entry name" value="SAM-dependent_MTases_sf"/>
</dbReference>
<evidence type="ECO:0000313" key="2">
    <source>
        <dbReference type="Proteomes" id="UP001157440"/>
    </source>
</evidence>